<evidence type="ECO:0000259" key="1">
    <source>
        <dbReference type="Pfam" id="PF00534"/>
    </source>
</evidence>
<dbReference type="AlphaFoldDB" id="A0A1G2SBU7"/>
<dbReference type="Pfam" id="PF13439">
    <property type="entry name" value="Glyco_transf_4"/>
    <property type="match status" value="1"/>
</dbReference>
<dbReference type="CDD" id="cd03811">
    <property type="entry name" value="GT4_GT28_WabH-like"/>
    <property type="match status" value="1"/>
</dbReference>
<evidence type="ECO:0000313" key="4">
    <source>
        <dbReference type="Proteomes" id="UP000178817"/>
    </source>
</evidence>
<dbReference type="PANTHER" id="PTHR45947">
    <property type="entry name" value="SULFOQUINOVOSYL TRANSFERASE SQD2"/>
    <property type="match status" value="1"/>
</dbReference>
<evidence type="ECO:0008006" key="5">
    <source>
        <dbReference type="Google" id="ProtNLM"/>
    </source>
</evidence>
<dbReference type="InterPro" id="IPR050194">
    <property type="entry name" value="Glycosyltransferase_grp1"/>
</dbReference>
<evidence type="ECO:0000259" key="2">
    <source>
        <dbReference type="Pfam" id="PF13439"/>
    </source>
</evidence>
<evidence type="ECO:0000313" key="3">
    <source>
        <dbReference type="EMBL" id="OHA82496.1"/>
    </source>
</evidence>
<comment type="caution">
    <text evidence="3">The sequence shown here is derived from an EMBL/GenBank/DDBJ whole genome shotgun (WGS) entry which is preliminary data.</text>
</comment>
<feature type="domain" description="Glycosyltransferase subfamily 4-like N-terminal" evidence="2">
    <location>
        <begin position="34"/>
        <end position="185"/>
    </location>
</feature>
<proteinExistence type="predicted"/>
<dbReference type="PANTHER" id="PTHR45947:SF3">
    <property type="entry name" value="SULFOQUINOVOSYL TRANSFERASE SQD2"/>
    <property type="match status" value="1"/>
</dbReference>
<name>A0A1G2SBU7_9BACT</name>
<dbReference type="InterPro" id="IPR028098">
    <property type="entry name" value="Glyco_trans_4-like_N"/>
</dbReference>
<dbReference type="Gene3D" id="3.40.50.2000">
    <property type="entry name" value="Glycogen Phosphorylase B"/>
    <property type="match status" value="2"/>
</dbReference>
<protein>
    <recommendedName>
        <fullName evidence="5">Glycosyl transferase family 1 domain-containing protein</fullName>
    </recommendedName>
</protein>
<gene>
    <name evidence="3" type="ORF">A3B07_02635</name>
</gene>
<dbReference type="Pfam" id="PF00534">
    <property type="entry name" value="Glycos_transf_1"/>
    <property type="match status" value="1"/>
</dbReference>
<dbReference type="STRING" id="1802726.A3B07_02635"/>
<accession>A0A1G2SBU7</accession>
<dbReference type="EMBL" id="MHUV01000006">
    <property type="protein sequence ID" value="OHA82496.1"/>
    <property type="molecule type" value="Genomic_DNA"/>
</dbReference>
<dbReference type="SUPFAM" id="SSF53756">
    <property type="entry name" value="UDP-Glycosyltransferase/glycogen phosphorylase"/>
    <property type="match status" value="1"/>
</dbReference>
<organism evidence="3 4">
    <name type="scientific">Candidatus Yonathbacteria bacterium RIFCSPLOWO2_01_FULL_43_27</name>
    <dbReference type="NCBI Taxonomy" id="1802726"/>
    <lineage>
        <taxon>Bacteria</taxon>
        <taxon>Candidatus Yonathiibacteriota</taxon>
    </lineage>
</organism>
<dbReference type="InterPro" id="IPR001296">
    <property type="entry name" value="Glyco_trans_1"/>
</dbReference>
<dbReference type="Proteomes" id="UP000178817">
    <property type="component" value="Unassembled WGS sequence"/>
</dbReference>
<sequence>MAVLYMNILSISSDRKMFEPGSAVRARLLEYGQLVKRLHVIVFTKESSGFEDEVIHPNIFLYPTNTKTRLGYIPRAIMKARALKKRGVRIDVVTAQDPFELGLTAYLIAWILGAKLHLQIHTDFMSPYFAKESFANYARVMLAKFLLPRADAIRVVSLRIKNSLSSIQRARHMPSIEVLPIFVPTDITAEVSSAHDLKKKYPQFEKHILMASRLSPEKNINLAIEVMAEIVIKYPKTGLIIVGEGSEKESLMSKTRNYNLQDHIMFEDWQRDLFSYYKTADLFFLTSNYEGYGMAVAEALSAGCPVVMTDVGCAGEIVRHNENGLIAPVGNHGALVRIVSHYISSGVHLEARLPSLLTKDEYLARYLKSWQDALDN</sequence>
<feature type="domain" description="Glycosyl transferase family 1" evidence="1">
    <location>
        <begin position="204"/>
        <end position="345"/>
    </location>
</feature>
<reference evidence="3 4" key="1">
    <citation type="journal article" date="2016" name="Nat. Commun.">
        <title>Thousands of microbial genomes shed light on interconnected biogeochemical processes in an aquifer system.</title>
        <authorList>
            <person name="Anantharaman K."/>
            <person name="Brown C.T."/>
            <person name="Hug L.A."/>
            <person name="Sharon I."/>
            <person name="Castelle C.J."/>
            <person name="Probst A.J."/>
            <person name="Thomas B.C."/>
            <person name="Singh A."/>
            <person name="Wilkins M.J."/>
            <person name="Karaoz U."/>
            <person name="Brodie E.L."/>
            <person name="Williams K.H."/>
            <person name="Hubbard S.S."/>
            <person name="Banfield J.F."/>
        </authorList>
    </citation>
    <scope>NUCLEOTIDE SEQUENCE [LARGE SCALE GENOMIC DNA]</scope>
</reference>
<dbReference type="GO" id="GO:0016757">
    <property type="term" value="F:glycosyltransferase activity"/>
    <property type="evidence" value="ECO:0007669"/>
    <property type="project" value="InterPro"/>
</dbReference>